<organism evidence="3 4">
    <name type="scientific">Entotheonella factor</name>
    <dbReference type="NCBI Taxonomy" id="1429438"/>
    <lineage>
        <taxon>Bacteria</taxon>
        <taxon>Pseudomonadati</taxon>
        <taxon>Nitrospinota/Tectimicrobiota group</taxon>
        <taxon>Candidatus Tectimicrobiota</taxon>
        <taxon>Candidatus Entotheonellia</taxon>
        <taxon>Candidatus Entotheonellales</taxon>
        <taxon>Candidatus Entotheonellaceae</taxon>
        <taxon>Candidatus Entotheonella</taxon>
    </lineage>
</organism>
<keyword evidence="4" id="KW-1185">Reference proteome</keyword>
<evidence type="ECO:0000313" key="4">
    <source>
        <dbReference type="Proteomes" id="UP000019141"/>
    </source>
</evidence>
<feature type="compositionally biased region" description="Basic and acidic residues" evidence="1">
    <location>
        <begin position="285"/>
        <end position="294"/>
    </location>
</feature>
<evidence type="ECO:0000313" key="3">
    <source>
        <dbReference type="EMBL" id="ETX00207.1"/>
    </source>
</evidence>
<protein>
    <recommendedName>
        <fullName evidence="2">Peptidoglycan binding-like domain-containing protein</fullName>
    </recommendedName>
</protein>
<dbReference type="InterPro" id="IPR036366">
    <property type="entry name" value="PGBDSf"/>
</dbReference>
<dbReference type="InterPro" id="IPR036365">
    <property type="entry name" value="PGBD-like_sf"/>
</dbReference>
<feature type="domain" description="Peptidoglycan binding-like" evidence="2">
    <location>
        <begin position="191"/>
        <end position="242"/>
    </location>
</feature>
<dbReference type="Pfam" id="PF01471">
    <property type="entry name" value="PG_binding_1"/>
    <property type="match status" value="1"/>
</dbReference>
<comment type="caution">
    <text evidence="3">The sequence shown here is derived from an EMBL/GenBank/DDBJ whole genome shotgun (WGS) entry which is preliminary data.</text>
</comment>
<accession>W4LS29</accession>
<dbReference type="EMBL" id="AZHW01000367">
    <property type="protein sequence ID" value="ETX00207.1"/>
    <property type="molecule type" value="Genomic_DNA"/>
</dbReference>
<reference evidence="3 4" key="1">
    <citation type="journal article" date="2014" name="Nature">
        <title>An environmental bacterial taxon with a large and distinct metabolic repertoire.</title>
        <authorList>
            <person name="Wilson M.C."/>
            <person name="Mori T."/>
            <person name="Ruckert C."/>
            <person name="Uria A.R."/>
            <person name="Helf M.J."/>
            <person name="Takada K."/>
            <person name="Gernert C."/>
            <person name="Steffens U.A."/>
            <person name="Heycke N."/>
            <person name="Schmitt S."/>
            <person name="Rinke C."/>
            <person name="Helfrich E.J."/>
            <person name="Brachmann A.O."/>
            <person name="Gurgui C."/>
            <person name="Wakimoto T."/>
            <person name="Kracht M."/>
            <person name="Crusemann M."/>
            <person name="Hentschel U."/>
            <person name="Abe I."/>
            <person name="Matsunaga S."/>
            <person name="Kalinowski J."/>
            <person name="Takeyama H."/>
            <person name="Piel J."/>
        </authorList>
    </citation>
    <scope>NUCLEOTIDE SEQUENCE [LARGE SCALE GENOMIC DNA]</scope>
    <source>
        <strain evidence="4">TSY1</strain>
    </source>
</reference>
<proteinExistence type="predicted"/>
<sequence>MCPDTSEQTVMVKEPSDRIEIIPATYEWIEEKILVQPETERIEIVPPVYETVQEQVVETPAHSVWKKGAGPFQRMDHATGDIVCLVEVPPTYKTLEKRVLKTPASTRMVKVPAQYRIVKKRVLRTPASTRTVKVPGEYSSIKVKKMVAPAHLKRVTIPAQYDEVSKQVKVRNGKIEWRPVLCQTNVTPGIVRSLQEALQTANFDPGPVDGVLGRQTLAAVESYQQAKGLPVGNLTLETLETLGVPIGDLPTGARPEVIFPVEDQPEAQPLTPDLAPQMDSFNMNHQDEAERMDDVNMPDPLETPKAQP</sequence>
<name>W4LS29_ENTF1</name>
<evidence type="ECO:0000256" key="1">
    <source>
        <dbReference type="SAM" id="MobiDB-lite"/>
    </source>
</evidence>
<dbReference type="AlphaFoldDB" id="W4LS29"/>
<dbReference type="Proteomes" id="UP000019141">
    <property type="component" value="Unassembled WGS sequence"/>
</dbReference>
<gene>
    <name evidence="3" type="ORF">ETSY1_12095</name>
</gene>
<dbReference type="InterPro" id="IPR002477">
    <property type="entry name" value="Peptidoglycan-bd-like"/>
</dbReference>
<feature type="region of interest" description="Disordered" evidence="1">
    <location>
        <begin position="261"/>
        <end position="308"/>
    </location>
</feature>
<evidence type="ECO:0000259" key="2">
    <source>
        <dbReference type="Pfam" id="PF01471"/>
    </source>
</evidence>
<dbReference type="SUPFAM" id="SSF47090">
    <property type="entry name" value="PGBD-like"/>
    <property type="match status" value="1"/>
</dbReference>
<dbReference type="Gene3D" id="1.10.101.10">
    <property type="entry name" value="PGBD-like superfamily/PGBD"/>
    <property type="match status" value="1"/>
</dbReference>
<dbReference type="HOGENOM" id="CLU_902203_0_0_7"/>